<dbReference type="PANTHER" id="PTHR43205">
    <property type="entry name" value="PROSTAGLANDIN REDUCTASE"/>
    <property type="match status" value="1"/>
</dbReference>
<dbReference type="InterPro" id="IPR045010">
    <property type="entry name" value="MDR_fam"/>
</dbReference>
<dbReference type="InterPro" id="IPR036291">
    <property type="entry name" value="NAD(P)-bd_dom_sf"/>
</dbReference>
<reference evidence="3 4" key="1">
    <citation type="journal article" date="2024" name="IMA Fungus">
        <title>IMA Genome - F19 : A genome assembly and annotation guide to empower mycologists, including annotated draft genome sequences of Ceratocystis pirilliformis, Diaporthe australafricana, Fusarium ophioides, Paecilomyces lecythidis, and Sporothrix stenoceras.</title>
        <authorList>
            <person name="Aylward J."/>
            <person name="Wilson A.M."/>
            <person name="Visagie C.M."/>
            <person name="Spraker J."/>
            <person name="Barnes I."/>
            <person name="Buitendag C."/>
            <person name="Ceriani C."/>
            <person name="Del Mar Angel L."/>
            <person name="du Plessis D."/>
            <person name="Fuchs T."/>
            <person name="Gasser K."/>
            <person name="Kramer D."/>
            <person name="Li W."/>
            <person name="Munsamy K."/>
            <person name="Piso A."/>
            <person name="Price J.L."/>
            <person name="Sonnekus B."/>
            <person name="Thomas C."/>
            <person name="van der Nest A."/>
            <person name="van Dijk A."/>
            <person name="van Heerden A."/>
            <person name="van Vuuren N."/>
            <person name="Yilmaz N."/>
            <person name="Duong T.A."/>
            <person name="van der Merwe N.A."/>
            <person name="Wingfield M.J."/>
            <person name="Wingfield B.D."/>
        </authorList>
    </citation>
    <scope>NUCLEOTIDE SEQUENCE [LARGE SCALE GENOMIC DNA]</scope>
    <source>
        <strain evidence="3 4">CMW 18167</strain>
    </source>
</reference>
<dbReference type="PANTHER" id="PTHR43205:SF19">
    <property type="entry name" value="ENOYL REDUCTASE (ER) DOMAIN-CONTAINING PROTEIN"/>
    <property type="match status" value="1"/>
</dbReference>
<feature type="domain" description="Oxidoreductase N-terminal" evidence="2">
    <location>
        <begin position="11"/>
        <end position="125"/>
    </location>
</feature>
<proteinExistence type="predicted"/>
<evidence type="ECO:0000259" key="2">
    <source>
        <dbReference type="Pfam" id="PF16884"/>
    </source>
</evidence>
<dbReference type="SUPFAM" id="SSF51735">
    <property type="entry name" value="NAD(P)-binding Rossmann-fold domains"/>
    <property type="match status" value="1"/>
</dbReference>
<dbReference type="Proteomes" id="UP001583193">
    <property type="component" value="Unassembled WGS sequence"/>
</dbReference>
<dbReference type="Gene3D" id="3.90.180.10">
    <property type="entry name" value="Medium-chain alcohol dehydrogenases, catalytic domain"/>
    <property type="match status" value="1"/>
</dbReference>
<evidence type="ECO:0000313" key="3">
    <source>
        <dbReference type="EMBL" id="KAL1877267.1"/>
    </source>
</evidence>
<dbReference type="Pfam" id="PF16884">
    <property type="entry name" value="ADH_N_2"/>
    <property type="match status" value="1"/>
</dbReference>
<gene>
    <name evidence="3" type="primary">QOR1_2</name>
    <name evidence="3" type="ORF">Plec18167_004956</name>
</gene>
<accession>A0ABR3XNW8</accession>
<keyword evidence="1" id="KW-0560">Oxidoreductase</keyword>
<evidence type="ECO:0000313" key="4">
    <source>
        <dbReference type="Proteomes" id="UP001583193"/>
    </source>
</evidence>
<keyword evidence="4" id="KW-1185">Reference proteome</keyword>
<dbReference type="Gene3D" id="3.40.50.720">
    <property type="entry name" value="NAD(P)-binding Rossmann-like Domain"/>
    <property type="match status" value="1"/>
</dbReference>
<name>A0ABR3XNW8_9EURO</name>
<dbReference type="EMBL" id="JAVDPF010000014">
    <property type="protein sequence ID" value="KAL1877267.1"/>
    <property type="molecule type" value="Genomic_DNA"/>
</dbReference>
<protein>
    <submittedName>
        <fullName evidence="3">Quinone oxidoreductase</fullName>
    </submittedName>
</protein>
<dbReference type="SUPFAM" id="SSF50129">
    <property type="entry name" value="GroES-like"/>
    <property type="match status" value="1"/>
</dbReference>
<sequence length="201" mass="21726">MQTIPPTKTQCWLLKEKPFGLPQLGGDHPTFVKDVADIPRLKDNQVLLKTVYLSNDPAQRVWISPLADPARLYLPPVNVGEVMKSMGIMEVIESKSAKIQKGTLVTGNPGWTEYSVDYAENLMPIHPPAGLPVTHFLGALGLPAFTAYYALTQVVNASKEDAIVISGAAGAVGNMAVQLAKKTIGCRKVHRILPTRDSALS</sequence>
<evidence type="ECO:0000256" key="1">
    <source>
        <dbReference type="ARBA" id="ARBA00023002"/>
    </source>
</evidence>
<dbReference type="InterPro" id="IPR041694">
    <property type="entry name" value="ADH_N_2"/>
</dbReference>
<dbReference type="InterPro" id="IPR011032">
    <property type="entry name" value="GroES-like_sf"/>
</dbReference>
<organism evidence="3 4">
    <name type="scientific">Paecilomyces lecythidis</name>
    <dbReference type="NCBI Taxonomy" id="3004212"/>
    <lineage>
        <taxon>Eukaryota</taxon>
        <taxon>Fungi</taxon>
        <taxon>Dikarya</taxon>
        <taxon>Ascomycota</taxon>
        <taxon>Pezizomycotina</taxon>
        <taxon>Eurotiomycetes</taxon>
        <taxon>Eurotiomycetidae</taxon>
        <taxon>Eurotiales</taxon>
        <taxon>Thermoascaceae</taxon>
        <taxon>Paecilomyces</taxon>
    </lineage>
</organism>
<comment type="caution">
    <text evidence="3">The sequence shown here is derived from an EMBL/GenBank/DDBJ whole genome shotgun (WGS) entry which is preliminary data.</text>
</comment>